<dbReference type="PANTHER" id="PTHR43857:SF1">
    <property type="entry name" value="YJGH FAMILY PROTEIN"/>
    <property type="match status" value="1"/>
</dbReference>
<proteinExistence type="predicted"/>
<protein>
    <submittedName>
        <fullName evidence="1">Enamine deaminase RidA</fullName>
    </submittedName>
</protein>
<evidence type="ECO:0000313" key="1">
    <source>
        <dbReference type="EMBL" id="GGH43034.1"/>
    </source>
</evidence>
<dbReference type="PANTHER" id="PTHR43857">
    <property type="entry name" value="BLR7761 PROTEIN"/>
    <property type="match status" value="1"/>
</dbReference>
<dbReference type="Proteomes" id="UP000657592">
    <property type="component" value="Unassembled WGS sequence"/>
</dbReference>
<gene>
    <name evidence="1" type="ORF">GCM10010921_16660</name>
</gene>
<reference evidence="1" key="1">
    <citation type="journal article" date="2014" name="Int. J. Syst. Evol. Microbiol.">
        <title>Complete genome sequence of Corynebacterium casei LMG S-19264T (=DSM 44701T), isolated from a smear-ripened cheese.</title>
        <authorList>
            <consortium name="US DOE Joint Genome Institute (JGI-PGF)"/>
            <person name="Walter F."/>
            <person name="Albersmeier A."/>
            <person name="Kalinowski J."/>
            <person name="Ruckert C."/>
        </authorList>
    </citation>
    <scope>NUCLEOTIDE SEQUENCE</scope>
    <source>
        <strain evidence="1">CGMCC 1.15794</strain>
    </source>
</reference>
<dbReference type="InterPro" id="IPR035959">
    <property type="entry name" value="RutC-like_sf"/>
</dbReference>
<evidence type="ECO:0000313" key="2">
    <source>
        <dbReference type="Proteomes" id="UP000657592"/>
    </source>
</evidence>
<comment type="caution">
    <text evidence="1">The sequence shown here is derived from an EMBL/GenBank/DDBJ whole genome shotgun (WGS) entry which is preliminary data.</text>
</comment>
<dbReference type="SUPFAM" id="SSF55298">
    <property type="entry name" value="YjgF-like"/>
    <property type="match status" value="1"/>
</dbReference>
<accession>A0A917IDU9</accession>
<dbReference type="Pfam" id="PF01042">
    <property type="entry name" value="Ribonuc_L-PSP"/>
    <property type="match status" value="1"/>
</dbReference>
<dbReference type="InterPro" id="IPR006175">
    <property type="entry name" value="YjgF/YER057c/UK114"/>
</dbReference>
<name>A0A917IDU9_9MICO</name>
<dbReference type="RefSeq" id="WP_188755805.1">
    <property type="nucleotide sequence ID" value="NZ_BMJY01000005.1"/>
</dbReference>
<sequence>MSHLLVNPRELARASGFSHAVVAGDTVHLAGQTAMAPDGSIVPGDIVAQFRRAFGNLLTALEAAGGKPTDLVSVTIYLTDVSDYQARGREIGAVWRELAGPHYPAMAGIGVHRLWQEEAMIEIAGIAVLAEPDTA</sequence>
<organism evidence="1 2">
    <name type="scientific">Microbacterium album</name>
    <dbReference type="NCBI Taxonomy" id="2053191"/>
    <lineage>
        <taxon>Bacteria</taxon>
        <taxon>Bacillati</taxon>
        <taxon>Actinomycetota</taxon>
        <taxon>Actinomycetes</taxon>
        <taxon>Micrococcales</taxon>
        <taxon>Microbacteriaceae</taxon>
        <taxon>Microbacterium</taxon>
    </lineage>
</organism>
<dbReference type="EMBL" id="BMJY01000005">
    <property type="protein sequence ID" value="GGH43034.1"/>
    <property type="molecule type" value="Genomic_DNA"/>
</dbReference>
<keyword evidence="2" id="KW-1185">Reference proteome</keyword>
<dbReference type="AlphaFoldDB" id="A0A917IDU9"/>
<dbReference type="CDD" id="cd00448">
    <property type="entry name" value="YjgF_YER057c_UK114_family"/>
    <property type="match status" value="1"/>
</dbReference>
<reference evidence="1" key="2">
    <citation type="submission" date="2020-09" db="EMBL/GenBank/DDBJ databases">
        <authorList>
            <person name="Sun Q."/>
            <person name="Zhou Y."/>
        </authorList>
    </citation>
    <scope>NUCLEOTIDE SEQUENCE</scope>
    <source>
        <strain evidence="1">CGMCC 1.15794</strain>
    </source>
</reference>
<dbReference type="Gene3D" id="3.30.1330.40">
    <property type="entry name" value="RutC-like"/>
    <property type="match status" value="1"/>
</dbReference>